<name>C9ZPZ5_TRYB9</name>
<evidence type="ECO:0000313" key="1">
    <source>
        <dbReference type="EMBL" id="CBH11473.1"/>
    </source>
</evidence>
<sequence length="99" mass="10826">MSEGACYLIERACTEAFKLLFEASENGVVIGSSVIRGVPVTKKFGSIASSLLHTILEYHFKEVNASLVKMYFVLNLFPFPLVDACSSKGISRDVCLTLC</sequence>
<accession>C9ZPZ5</accession>
<dbReference type="RefSeq" id="XP_011773760.1">
    <property type="nucleotide sequence ID" value="XM_011775458.1"/>
</dbReference>
<organism evidence="1 2">
    <name type="scientific">Trypanosoma brucei gambiense (strain MHOM/CI/86/DAL972)</name>
    <dbReference type="NCBI Taxonomy" id="679716"/>
    <lineage>
        <taxon>Eukaryota</taxon>
        <taxon>Discoba</taxon>
        <taxon>Euglenozoa</taxon>
        <taxon>Kinetoplastea</taxon>
        <taxon>Metakinetoplastina</taxon>
        <taxon>Trypanosomatida</taxon>
        <taxon>Trypanosomatidae</taxon>
        <taxon>Trypanosoma</taxon>
    </lineage>
</organism>
<dbReference type="EMBL" id="FN554968">
    <property type="protein sequence ID" value="CBH11473.1"/>
    <property type="molecule type" value="Genomic_DNA"/>
</dbReference>
<dbReference type="Proteomes" id="UP000002316">
    <property type="component" value="Chromosome 5"/>
</dbReference>
<protein>
    <submittedName>
        <fullName evidence="1">Uncharacterized protein</fullName>
    </submittedName>
</protein>
<gene>
    <name evidence="1" type="ORF">TbgDal_V6130</name>
</gene>
<dbReference type="KEGG" id="tbg:TbgDal_V6130"/>
<dbReference type="GeneID" id="23861639"/>
<reference evidence="2" key="1">
    <citation type="journal article" date="2010" name="PLoS Negl. Trop. Dis.">
        <title>The genome sequence of Trypanosoma brucei gambiense, causative agent of chronic human african trypanosomiasis.</title>
        <authorList>
            <person name="Jackson A.P."/>
            <person name="Sanders M."/>
            <person name="Berry A."/>
            <person name="McQuillan J."/>
            <person name="Aslett M.A."/>
            <person name="Quail M.A."/>
            <person name="Chukualim B."/>
            <person name="Capewell P."/>
            <person name="MacLeod A."/>
            <person name="Melville S.E."/>
            <person name="Gibson W."/>
            <person name="Barry J.D."/>
            <person name="Berriman M."/>
            <person name="Hertz-Fowler C."/>
        </authorList>
    </citation>
    <scope>NUCLEOTIDE SEQUENCE [LARGE SCALE GENOMIC DNA]</scope>
    <source>
        <strain evidence="2">MHOM/CI/86/DAL972</strain>
    </source>
</reference>
<proteinExistence type="predicted"/>
<dbReference type="AlphaFoldDB" id="C9ZPZ5"/>
<evidence type="ECO:0000313" key="2">
    <source>
        <dbReference type="Proteomes" id="UP000002316"/>
    </source>
</evidence>